<reference evidence="8 9" key="2">
    <citation type="journal article" date="2009" name="Stand. Genomic Sci.">
        <title>Complete genome sequence of Staphylothermus marinus Stetter and Fiala 1986 type strain F1.</title>
        <authorList>
            <person name="Anderson I.J."/>
            <person name="Sun H."/>
            <person name="Lapidus A."/>
            <person name="Copeland A."/>
            <person name="Glavina Del Rio T."/>
            <person name="Tice H."/>
            <person name="Dalin E."/>
            <person name="Lucas S."/>
            <person name="Barry K."/>
            <person name="Land M."/>
            <person name="Richardson P."/>
            <person name="Huber H."/>
            <person name="Kyrpides N.C."/>
        </authorList>
    </citation>
    <scope>NUCLEOTIDE SEQUENCE [LARGE SCALE GENOMIC DNA]</scope>
    <source>
        <strain evidence="9">ATCC 43588 / DSM 3639 / JCM 9404 / F1</strain>
    </source>
</reference>
<dbReference type="HOGENOM" id="CLU_036878_3_0_2"/>
<dbReference type="OrthoDB" id="86248at2157"/>
<dbReference type="Proteomes" id="UP000000254">
    <property type="component" value="Chromosome"/>
</dbReference>
<dbReference type="GO" id="GO:0051607">
    <property type="term" value="P:defense response to virus"/>
    <property type="evidence" value="ECO:0007669"/>
    <property type="project" value="UniProtKB-KW"/>
</dbReference>
<feature type="domain" description="CRISPR type III-associated protein" evidence="7">
    <location>
        <begin position="107"/>
        <end position="288"/>
    </location>
</feature>
<dbReference type="PANTHER" id="PTHR38007:SF1">
    <property type="entry name" value="CRISPR SYSTEM CMS PROTEIN CSM5"/>
    <property type="match status" value="1"/>
</dbReference>
<comment type="function">
    <text evidence="1">This subunit might be involved in maturation of a crRNA intermediate to its mature form.</text>
</comment>
<evidence type="ECO:0000256" key="4">
    <source>
        <dbReference type="ARBA" id="ARBA00022884"/>
    </source>
</evidence>
<evidence type="ECO:0000313" key="9">
    <source>
        <dbReference type="Proteomes" id="UP000000254"/>
    </source>
</evidence>
<evidence type="ECO:0000256" key="5">
    <source>
        <dbReference type="ARBA" id="ARBA00023118"/>
    </source>
</evidence>
<dbReference type="eggNOG" id="arCOG03718">
    <property type="taxonomic scope" value="Archaea"/>
</dbReference>
<dbReference type="RefSeq" id="WP_011838614.1">
    <property type="nucleotide sequence ID" value="NC_009033.1"/>
</dbReference>
<organism evidence="8 9">
    <name type="scientific">Staphylothermus marinus (strain ATCC 43588 / DSM 3639 / JCM 9404 / F1)</name>
    <dbReference type="NCBI Taxonomy" id="399550"/>
    <lineage>
        <taxon>Archaea</taxon>
        <taxon>Thermoproteota</taxon>
        <taxon>Thermoprotei</taxon>
        <taxon>Desulfurococcales</taxon>
        <taxon>Desulfurococcaceae</taxon>
        <taxon>Staphylothermus</taxon>
    </lineage>
</organism>
<accession>A3DLB3</accession>
<evidence type="ECO:0000256" key="3">
    <source>
        <dbReference type="ARBA" id="ARBA00016113"/>
    </source>
</evidence>
<evidence type="ECO:0000259" key="7">
    <source>
        <dbReference type="Pfam" id="PF03787"/>
    </source>
</evidence>
<comment type="similarity">
    <text evidence="2">Belongs to the CRISPR-associated Csm5 family.</text>
</comment>
<dbReference type="InterPro" id="IPR005537">
    <property type="entry name" value="RAMP_III_fam"/>
</dbReference>
<dbReference type="Pfam" id="PF03787">
    <property type="entry name" value="RAMPs"/>
    <property type="match status" value="1"/>
</dbReference>
<keyword evidence="9" id="KW-1185">Reference proteome</keyword>
<sequence>MREKIIEKHRILLKVATETHVWSGDMFLQNVDLVVSRASWREFIAYILDMNKLTRIIIEKGKHMDLLNALKSRNILALLSKYKLYLKNVSSATYISKIEPKILGTFIKKNFSINNIPLIPGSELKGLIRTAILNYMITYKLIDPRAVDEALNNLSFSESTKNIDQIIQKFIRKIITASKTPLDLLKFVSISDPLNYNVKPIIDKYVALKLASLEEVASEDVVALDRDSFIEYEISIYKPVSKEYVRGQYNIKLYHEFLSLYGRLLRDDKELKLLKVLKDFSLKMINFEIKRLDSVKANIDKSFIKQLDKWRLEVSNKNNVFYFKTGYGTGMYSKTIFLSMNPDQQKRLIRIMTNIMANKTKDRISVWDLQTMKIVGSDFLYNKKIIPVGWVRLEII</sequence>
<dbReference type="KEGG" id="smr:Smar_0310"/>
<dbReference type="InterPro" id="IPR010173">
    <property type="entry name" value="CRISPR-assoc_Csm5"/>
</dbReference>
<dbReference type="GeneID" id="4906992"/>
<dbReference type="STRING" id="399550.Smar_0310"/>
<proteinExistence type="inferred from homology"/>
<name>A3DLB3_STAMF</name>
<evidence type="ECO:0000256" key="6">
    <source>
        <dbReference type="ARBA" id="ARBA00031720"/>
    </source>
</evidence>
<evidence type="ECO:0000256" key="2">
    <source>
        <dbReference type="ARBA" id="ARBA00006680"/>
    </source>
</evidence>
<dbReference type="EMBL" id="CP000575">
    <property type="protein sequence ID" value="ABN69423.1"/>
    <property type="molecule type" value="Genomic_DNA"/>
</dbReference>
<evidence type="ECO:0000256" key="1">
    <source>
        <dbReference type="ARBA" id="ARBA00003088"/>
    </source>
</evidence>
<keyword evidence="4" id="KW-0694">RNA-binding</keyword>
<keyword evidence="5" id="KW-0051">Antiviral defense</keyword>
<gene>
    <name evidence="8" type="ordered locus">Smar_0310</name>
</gene>
<protein>
    <recommendedName>
        <fullName evidence="3">CRISPR system Cms protein Csm5</fullName>
    </recommendedName>
    <alternativeName>
        <fullName evidence="6">CRISPR type III A-associated protein Csm5</fullName>
    </alternativeName>
</protein>
<dbReference type="NCBIfam" id="TIGR01899">
    <property type="entry name" value="cas_TM1807_csm5"/>
    <property type="match status" value="1"/>
</dbReference>
<dbReference type="GO" id="GO:0003723">
    <property type="term" value="F:RNA binding"/>
    <property type="evidence" value="ECO:0007669"/>
    <property type="project" value="UniProtKB-KW"/>
</dbReference>
<reference evidence="9" key="1">
    <citation type="journal article" date="2009" name="BMC Genomics">
        <title>The complete genome sequence of Staphylothermus marinus reveals differences in sulfur metabolism among heterotrophic Crenarchaeota.</title>
        <authorList>
            <person name="Anderson I.J."/>
            <person name="Dharmarajan L."/>
            <person name="Rodriguez J."/>
            <person name="Hooper S."/>
            <person name="Porat I."/>
            <person name="Ulrich L.E."/>
            <person name="Elkins J.G."/>
            <person name="Mavromatis K."/>
            <person name="Sun H."/>
            <person name="Land M."/>
            <person name="Lapidus A."/>
            <person name="Lucas S."/>
            <person name="Barry K."/>
            <person name="Huber H."/>
            <person name="Zhulin I.B."/>
            <person name="Whitman W.B."/>
            <person name="Mukhopadhyay B."/>
            <person name="Woese C."/>
            <person name="Bristow J."/>
            <person name="Kyrpides N."/>
        </authorList>
    </citation>
    <scope>NUCLEOTIDE SEQUENCE [LARGE SCALE GENOMIC DNA]</scope>
    <source>
        <strain evidence="9">ATCC 43588 / DSM 3639 / JCM 9404 / F1</strain>
    </source>
</reference>
<dbReference type="PANTHER" id="PTHR38007">
    <property type="entry name" value="CRISPR SYSTEM CMS PROTEIN CSM5"/>
    <property type="match status" value="1"/>
</dbReference>
<evidence type="ECO:0000313" key="8">
    <source>
        <dbReference type="EMBL" id="ABN69423.1"/>
    </source>
</evidence>
<dbReference type="AlphaFoldDB" id="A3DLB3"/>